<reference evidence="3 4" key="1">
    <citation type="submission" date="2019-12" db="EMBL/GenBank/DDBJ databases">
        <authorList>
            <person name="Yuan C.-G."/>
        </authorList>
    </citation>
    <scope>NUCLEOTIDE SEQUENCE [LARGE SCALE GENOMIC DNA]</scope>
    <source>
        <strain evidence="3 4">KCTC 23863</strain>
    </source>
</reference>
<sequence>MRGSLAMAAAVAVLAVMLPGFVGGSAPVSAQVANETALRAKVTQFIRRHEKEAGIPLEKDAKVSTRLVDLNADGTPEALVIIRDANSCGSRGCSAFVLDLSGPRASSIGDLIAETLEALPSRTGQWRDISVNGHRIRFRGGRYGGSAADAGDPKSESRAQVQTNSGESSSAPTSNGVNPLPTFKDCDNCPEMVVLPAGSYGMGATEEDKNIAFAE</sequence>
<accession>A0A7X3SR22</accession>
<evidence type="ECO:0000256" key="2">
    <source>
        <dbReference type="SAM" id="SignalP"/>
    </source>
</evidence>
<name>A0A7X3SR22_9HYPH</name>
<reference evidence="3 4" key="2">
    <citation type="submission" date="2020-01" db="EMBL/GenBank/DDBJ databases">
        <title>Microvirga sp. nov., an arsenate reduction bacterium isolated from Tibet hotspring sediments.</title>
        <authorList>
            <person name="Xian W.-D."/>
            <person name="Li W.-J."/>
        </authorList>
    </citation>
    <scope>NUCLEOTIDE SEQUENCE [LARGE SCALE GENOMIC DNA]</scope>
    <source>
        <strain evidence="3 4">KCTC 23863</strain>
    </source>
</reference>
<keyword evidence="4" id="KW-1185">Reference proteome</keyword>
<dbReference type="OrthoDB" id="9768004at2"/>
<evidence type="ECO:0000313" key="4">
    <source>
        <dbReference type="Proteomes" id="UP000436483"/>
    </source>
</evidence>
<proteinExistence type="predicted"/>
<feature type="chain" id="PRO_5031021978" evidence="2">
    <location>
        <begin position="31"/>
        <end position="215"/>
    </location>
</feature>
<comment type="caution">
    <text evidence="3">The sequence shown here is derived from an EMBL/GenBank/DDBJ whole genome shotgun (WGS) entry which is preliminary data.</text>
</comment>
<evidence type="ECO:0000313" key="3">
    <source>
        <dbReference type="EMBL" id="MXQ14102.1"/>
    </source>
</evidence>
<evidence type="ECO:0000256" key="1">
    <source>
        <dbReference type="SAM" id="MobiDB-lite"/>
    </source>
</evidence>
<organism evidence="3 4">
    <name type="scientific">Microvirga makkahensis</name>
    <dbReference type="NCBI Taxonomy" id="1128670"/>
    <lineage>
        <taxon>Bacteria</taxon>
        <taxon>Pseudomonadati</taxon>
        <taxon>Pseudomonadota</taxon>
        <taxon>Alphaproteobacteria</taxon>
        <taxon>Hyphomicrobiales</taxon>
        <taxon>Methylobacteriaceae</taxon>
        <taxon>Microvirga</taxon>
    </lineage>
</organism>
<dbReference type="AlphaFoldDB" id="A0A7X3SR22"/>
<gene>
    <name evidence="3" type="ORF">GR328_22115</name>
</gene>
<feature type="signal peptide" evidence="2">
    <location>
        <begin position="1"/>
        <end position="30"/>
    </location>
</feature>
<protein>
    <submittedName>
        <fullName evidence="3">Uncharacterized protein</fullName>
    </submittedName>
</protein>
<feature type="compositionally biased region" description="Polar residues" evidence="1">
    <location>
        <begin position="158"/>
        <end position="177"/>
    </location>
</feature>
<dbReference type="Proteomes" id="UP000436483">
    <property type="component" value="Unassembled WGS sequence"/>
</dbReference>
<dbReference type="EMBL" id="WURB01000026">
    <property type="protein sequence ID" value="MXQ14102.1"/>
    <property type="molecule type" value="Genomic_DNA"/>
</dbReference>
<keyword evidence="2" id="KW-0732">Signal</keyword>
<feature type="region of interest" description="Disordered" evidence="1">
    <location>
        <begin position="142"/>
        <end position="182"/>
    </location>
</feature>
<dbReference type="RefSeq" id="WP_160887716.1">
    <property type="nucleotide sequence ID" value="NZ_WURB01000026.1"/>
</dbReference>